<organism evidence="5 6">
    <name type="scientific">Staphylococcus devriesei</name>
    <dbReference type="NCBI Taxonomy" id="586733"/>
    <lineage>
        <taxon>Bacteria</taxon>
        <taxon>Bacillati</taxon>
        <taxon>Bacillota</taxon>
        <taxon>Bacilli</taxon>
        <taxon>Bacillales</taxon>
        <taxon>Staphylococcaceae</taxon>
        <taxon>Staphylococcus</taxon>
    </lineage>
</organism>
<dbReference type="EMBL" id="PYZL01000009">
    <property type="protein sequence ID" value="PTE74210.1"/>
    <property type="molecule type" value="Genomic_DNA"/>
</dbReference>
<dbReference type="Proteomes" id="UP000242547">
    <property type="component" value="Unassembled WGS sequence"/>
</dbReference>
<accession>A0A2T4KJI6</accession>
<dbReference type="PANTHER" id="PTHR43280:SF26">
    <property type="entry name" value="ARAC-FAMILY TRANSCRIPTIONAL REGULATOR"/>
    <property type="match status" value="1"/>
</dbReference>
<keyword evidence="2" id="KW-0238">DNA-binding</keyword>
<evidence type="ECO:0000256" key="2">
    <source>
        <dbReference type="ARBA" id="ARBA00023125"/>
    </source>
</evidence>
<feature type="domain" description="HTH araC/xylS-type" evidence="4">
    <location>
        <begin position="150"/>
        <end position="248"/>
    </location>
</feature>
<protein>
    <submittedName>
        <fullName evidence="5">AraC family transcriptional regulator</fullName>
    </submittedName>
</protein>
<dbReference type="PROSITE" id="PS00041">
    <property type="entry name" value="HTH_ARAC_FAMILY_1"/>
    <property type="match status" value="1"/>
</dbReference>
<dbReference type="InterPro" id="IPR018060">
    <property type="entry name" value="HTH_AraC"/>
</dbReference>
<dbReference type="InterPro" id="IPR018062">
    <property type="entry name" value="HTH_AraC-typ_CS"/>
</dbReference>
<dbReference type="SUPFAM" id="SSF51011">
    <property type="entry name" value="Glycosyl hydrolase domain"/>
    <property type="match status" value="1"/>
</dbReference>
<dbReference type="Gene3D" id="2.60.40.1500">
    <property type="entry name" value="Glycosyl hydrolase domain, family 39"/>
    <property type="match status" value="1"/>
</dbReference>
<dbReference type="PANTHER" id="PTHR43280">
    <property type="entry name" value="ARAC-FAMILY TRANSCRIPTIONAL REGULATOR"/>
    <property type="match status" value="1"/>
</dbReference>
<comment type="caution">
    <text evidence="5">The sequence shown here is derived from an EMBL/GenBank/DDBJ whole genome shotgun (WGS) entry which is preliminary data.</text>
</comment>
<gene>
    <name evidence="5" type="ORF">BUY44_02420</name>
</gene>
<dbReference type="AlphaFoldDB" id="A0A2T4KJI6"/>
<keyword evidence="3" id="KW-0804">Transcription</keyword>
<dbReference type="GO" id="GO:0043565">
    <property type="term" value="F:sequence-specific DNA binding"/>
    <property type="evidence" value="ECO:0007669"/>
    <property type="project" value="InterPro"/>
</dbReference>
<keyword evidence="1" id="KW-0805">Transcription regulation</keyword>
<evidence type="ECO:0000256" key="3">
    <source>
        <dbReference type="ARBA" id="ARBA00023163"/>
    </source>
</evidence>
<dbReference type="RefSeq" id="WP_107505719.1">
    <property type="nucleotide sequence ID" value="NZ_PYZL01000009.1"/>
</dbReference>
<dbReference type="SUPFAM" id="SSF46689">
    <property type="entry name" value="Homeodomain-like"/>
    <property type="match status" value="1"/>
</dbReference>
<evidence type="ECO:0000313" key="6">
    <source>
        <dbReference type="Proteomes" id="UP000242547"/>
    </source>
</evidence>
<dbReference type="SMART" id="SM00342">
    <property type="entry name" value="HTH_ARAC"/>
    <property type="match status" value="1"/>
</dbReference>
<evidence type="ECO:0000259" key="4">
    <source>
        <dbReference type="PROSITE" id="PS01124"/>
    </source>
</evidence>
<evidence type="ECO:0000256" key="1">
    <source>
        <dbReference type="ARBA" id="ARBA00023015"/>
    </source>
</evidence>
<dbReference type="InterPro" id="IPR009057">
    <property type="entry name" value="Homeodomain-like_sf"/>
</dbReference>
<dbReference type="PROSITE" id="PS01124">
    <property type="entry name" value="HTH_ARAC_FAMILY_2"/>
    <property type="match status" value="1"/>
</dbReference>
<proteinExistence type="predicted"/>
<name>A0A2T4KJI6_9STAP</name>
<dbReference type="Pfam" id="PF12833">
    <property type="entry name" value="HTH_18"/>
    <property type="match status" value="1"/>
</dbReference>
<evidence type="ECO:0000313" key="5">
    <source>
        <dbReference type="EMBL" id="PTE74210.1"/>
    </source>
</evidence>
<reference evidence="5 6" key="1">
    <citation type="journal article" date="2016" name="Front. Microbiol.">
        <title>Comprehensive Phylogenetic Analysis of Bovine Non-aureus Staphylococci Species Based on Whole-Genome Sequencing.</title>
        <authorList>
            <person name="Naushad S."/>
            <person name="Barkema H.W."/>
            <person name="Luby C."/>
            <person name="Condas L.A."/>
            <person name="Nobrega D.B."/>
            <person name="Carson D.A."/>
            <person name="De Buck J."/>
        </authorList>
    </citation>
    <scope>NUCLEOTIDE SEQUENCE [LARGE SCALE GENOMIC DNA]</scope>
    <source>
        <strain evidence="5 6">SNUC 761</strain>
    </source>
</reference>
<dbReference type="Gene3D" id="1.10.10.60">
    <property type="entry name" value="Homeodomain-like"/>
    <property type="match status" value="2"/>
</dbReference>
<dbReference type="GO" id="GO:0003700">
    <property type="term" value="F:DNA-binding transcription factor activity"/>
    <property type="evidence" value="ECO:0007669"/>
    <property type="project" value="InterPro"/>
</dbReference>
<dbReference type="NCBIfam" id="NF033869">
    <property type="entry name" value="viru_reg_Rsp"/>
    <property type="match status" value="1"/>
</dbReference>
<sequence length="701" mass="82096">MNSTLFLHKHITTIPARNITDIILFFSLTNELTISINGETKDVHNHIAIINQGDFYHIKSAKNLVELKIPVIYFYLEDSDFFNCFFDRHLLQSNRFIKSIILQSITNFSNNEIQDEETVSKIIQTLYKEAVVRNLAPYIPNISVNHQLLSKALLFINEHITANISLQDVAQNALISKSYCSNLFSRFLNVNFKDYYTSLKVIHSLKLLITTNENITTISELSGFSSHTNFTDQFKNYLDLSPKQFRSKLNQYESLPKITIKHSIDEKFLDLISQFEFTNHVMTETTTIDIDEFKPNDRTKSSKAFINFQSITELFQFVFNDYYDIDLSYLPRTAILINDVSDIVKERVNINLLHRCFEKLFEKNISLAITIKNSVEFKTIYQLIISFLQSNQDYKWNKKRVKFMLVFNTETMSIQDIHLAHLKLKNKNKEIKYGLIVDGLLHQYNSLQETYNIMNRMNFDYYFVDIENINTKNILIDKQRGFTHASTHFENYLRFIKDSNIPSTQFVYSNLSLRCFKYTNNGANPLQLSDIVCHLTELMKYGGGVCYRLIETDPMYLSLFNSHGSLLPIMHLYQFVAAFVDEPIQISNNFVMSRKDGNYHFLLFNKINDRYLSDNKQFYHFENNLNENLLFIISTLNNEHGSIHNLIPQANLPVYIEKSIIKQLDKSNQPKTELFFQENDKAPFQVTLKNDEVKYICIKPI</sequence>